<dbReference type="GO" id="GO:0016757">
    <property type="term" value="F:glycosyltransferase activity"/>
    <property type="evidence" value="ECO:0007669"/>
    <property type="project" value="UniProtKB-KW"/>
</dbReference>
<dbReference type="InterPro" id="IPR028098">
    <property type="entry name" value="Glyco_trans_4-like_N"/>
</dbReference>
<proteinExistence type="predicted"/>
<organism evidence="3 4">
    <name type="scientific">Terribacillus aidingensis</name>
    <dbReference type="NCBI Taxonomy" id="586416"/>
    <lineage>
        <taxon>Bacteria</taxon>
        <taxon>Bacillati</taxon>
        <taxon>Bacillota</taxon>
        <taxon>Bacilli</taxon>
        <taxon>Bacillales</taxon>
        <taxon>Bacillaceae</taxon>
        <taxon>Terribacillus</taxon>
    </lineage>
</organism>
<accession>A0A285N6V7</accession>
<evidence type="ECO:0000313" key="3">
    <source>
        <dbReference type="EMBL" id="SNZ05159.1"/>
    </source>
</evidence>
<keyword evidence="4" id="KW-1185">Reference proteome</keyword>
<keyword evidence="3" id="KW-0808">Transferase</keyword>
<dbReference type="EMBL" id="OBEK01000001">
    <property type="protein sequence ID" value="SNZ05159.1"/>
    <property type="molecule type" value="Genomic_DNA"/>
</dbReference>
<dbReference type="RefSeq" id="WP_097039562.1">
    <property type="nucleotide sequence ID" value="NZ_OBEK01000001.1"/>
</dbReference>
<dbReference type="PANTHER" id="PTHR12526:SF630">
    <property type="entry name" value="GLYCOSYLTRANSFERASE"/>
    <property type="match status" value="1"/>
</dbReference>
<dbReference type="Gene3D" id="3.40.50.2000">
    <property type="entry name" value="Glycogen Phosphorylase B"/>
    <property type="match status" value="2"/>
</dbReference>
<dbReference type="Proteomes" id="UP000219356">
    <property type="component" value="Unassembled WGS sequence"/>
</dbReference>
<reference evidence="4" key="1">
    <citation type="submission" date="2017-09" db="EMBL/GenBank/DDBJ databases">
        <authorList>
            <person name="Varghese N."/>
            <person name="Submissions S."/>
        </authorList>
    </citation>
    <scope>NUCLEOTIDE SEQUENCE [LARGE SCALE GENOMIC DNA]</scope>
    <source>
        <strain evidence="4">CGMCC 1.8913</strain>
    </source>
</reference>
<dbReference type="InterPro" id="IPR001296">
    <property type="entry name" value="Glyco_trans_1"/>
</dbReference>
<dbReference type="Pfam" id="PF13439">
    <property type="entry name" value="Glyco_transf_4"/>
    <property type="match status" value="1"/>
</dbReference>
<dbReference type="SUPFAM" id="SSF53756">
    <property type="entry name" value="UDP-Glycosyltransferase/glycogen phosphorylase"/>
    <property type="match status" value="1"/>
</dbReference>
<feature type="domain" description="Glycosyl transferase family 1" evidence="1">
    <location>
        <begin position="172"/>
        <end position="322"/>
    </location>
</feature>
<dbReference type="AlphaFoldDB" id="A0A285N6V7"/>
<evidence type="ECO:0000259" key="1">
    <source>
        <dbReference type="Pfam" id="PF00534"/>
    </source>
</evidence>
<sequence length="437" mass="49427">MLIDIVLGYAEGKGGLEDVLTTVSKGLVNKGHKVRVLQSHPPKYREWEETITEIYYYGQEAKVEEETVHSMQMGYANFLKDSDLPDVIIATHAPILSYICRTAIARFKPNTPVLSWLHGPPAYFGGERYLNYSDAHLAISSSIGRTITDYIEEQPVYLISNPVDVNQHVIARSEELKIIFIGRLSNKEKRLDVLLRALKGVKGDWSLTVIGDGPDKHMLHDLAESLQISDKISWLGWRTEPWNEIDDASVLVLPSDFEGFGLVLIEALCRGVAVISSDTDGARDIVENGVNGWIFPKGDVNNLKDLLNAIQLNEITLPDQRKCINSVVMYKSDKVVEKINDILIHFTHEVNNNIVKGLQEDVVTCNFISTDIYSTLIKALSDNNGFHWWELKINIINYSYTKAVVLFSYQTDEHANIEEARVRLINNNGTWQVKRIF</sequence>
<evidence type="ECO:0000313" key="4">
    <source>
        <dbReference type="Proteomes" id="UP000219356"/>
    </source>
</evidence>
<dbReference type="Pfam" id="PF00534">
    <property type="entry name" value="Glycos_transf_1"/>
    <property type="match status" value="1"/>
</dbReference>
<feature type="domain" description="Glycosyltransferase subfamily 4-like N-terminal" evidence="2">
    <location>
        <begin position="14"/>
        <end position="166"/>
    </location>
</feature>
<dbReference type="CDD" id="cd03811">
    <property type="entry name" value="GT4_GT28_WabH-like"/>
    <property type="match status" value="1"/>
</dbReference>
<gene>
    <name evidence="3" type="ORF">SAMN05421503_0874</name>
</gene>
<evidence type="ECO:0000259" key="2">
    <source>
        <dbReference type="Pfam" id="PF13439"/>
    </source>
</evidence>
<dbReference type="OrthoDB" id="9787617at2"/>
<name>A0A285N6V7_9BACI</name>
<keyword evidence="3" id="KW-0328">Glycosyltransferase</keyword>
<protein>
    <submittedName>
        <fullName evidence="3">UDP-D-galactose:(Glucosyl)LPS alpha-1,6-D-galactosyltransferase</fullName>
    </submittedName>
</protein>
<dbReference type="PANTHER" id="PTHR12526">
    <property type="entry name" value="GLYCOSYLTRANSFERASE"/>
    <property type="match status" value="1"/>
</dbReference>